<dbReference type="EMBL" id="QUMX01000024">
    <property type="protein sequence ID" value="REG43910.1"/>
    <property type="molecule type" value="Genomic_DNA"/>
</dbReference>
<dbReference type="GO" id="GO:0009239">
    <property type="term" value="P:enterobactin biosynthetic process"/>
    <property type="evidence" value="ECO:0007669"/>
    <property type="project" value="TreeGrafter"/>
</dbReference>
<dbReference type="GO" id="GO:0009366">
    <property type="term" value="C:enterobactin synthetase complex"/>
    <property type="evidence" value="ECO:0007669"/>
    <property type="project" value="TreeGrafter"/>
</dbReference>
<evidence type="ECO:0000256" key="1">
    <source>
        <dbReference type="SAM" id="MobiDB-lite"/>
    </source>
</evidence>
<dbReference type="InterPro" id="IPR009081">
    <property type="entry name" value="PP-bd_ACP"/>
</dbReference>
<dbReference type="InterPro" id="IPR023213">
    <property type="entry name" value="CAT-like_dom_sf"/>
</dbReference>
<dbReference type="GO" id="GO:0031177">
    <property type="term" value="F:phosphopantetheine binding"/>
    <property type="evidence" value="ECO:0007669"/>
    <property type="project" value="TreeGrafter"/>
</dbReference>
<gene>
    <name evidence="3" type="ORF">ATH84_102464</name>
</gene>
<proteinExistence type="predicted"/>
<protein>
    <submittedName>
        <fullName evidence="3">Phosphopantetheine binding protein</fullName>
    </submittedName>
</protein>
<keyword evidence="4" id="KW-1185">Reference proteome</keyword>
<dbReference type="InterPro" id="IPR001242">
    <property type="entry name" value="Condensation_dom"/>
</dbReference>
<dbReference type="PANTHER" id="PTHR45527:SF1">
    <property type="entry name" value="FATTY ACID SYNTHASE"/>
    <property type="match status" value="1"/>
</dbReference>
<evidence type="ECO:0000259" key="2">
    <source>
        <dbReference type="PROSITE" id="PS50075"/>
    </source>
</evidence>
<dbReference type="Gene3D" id="3.30.559.30">
    <property type="entry name" value="Nonribosomal peptide synthetase, condensation domain"/>
    <property type="match status" value="1"/>
</dbReference>
<feature type="region of interest" description="Disordered" evidence="1">
    <location>
        <begin position="802"/>
        <end position="856"/>
    </location>
</feature>
<dbReference type="PANTHER" id="PTHR45527">
    <property type="entry name" value="NONRIBOSOMAL PEPTIDE SYNTHETASE"/>
    <property type="match status" value="1"/>
</dbReference>
<dbReference type="Pfam" id="PF00668">
    <property type="entry name" value="Condensation"/>
    <property type="match status" value="1"/>
</dbReference>
<dbReference type="Gene3D" id="3.30.559.10">
    <property type="entry name" value="Chloramphenicol acetyltransferase-like domain"/>
    <property type="match status" value="1"/>
</dbReference>
<comment type="caution">
    <text evidence="3">The sequence shown here is derived from an EMBL/GenBank/DDBJ whole genome shotgun (WGS) entry which is preliminary data.</text>
</comment>
<dbReference type="GO" id="GO:0005829">
    <property type="term" value="C:cytosol"/>
    <property type="evidence" value="ECO:0007669"/>
    <property type="project" value="TreeGrafter"/>
</dbReference>
<reference evidence="3 4" key="1">
    <citation type="submission" date="2018-08" db="EMBL/GenBank/DDBJ databases">
        <title>Genomic Encyclopedia of Archaeal and Bacterial Type Strains, Phase II (KMG-II): from individual species to whole genera.</title>
        <authorList>
            <person name="Goeker M."/>
        </authorList>
    </citation>
    <scope>NUCLEOTIDE SEQUENCE [LARGE SCALE GENOMIC DNA]</scope>
    <source>
        <strain evidence="3 4">DSM 582</strain>
    </source>
</reference>
<dbReference type="GO" id="GO:0047527">
    <property type="term" value="F:2,3-dihydroxybenzoate-serine ligase activity"/>
    <property type="evidence" value="ECO:0007669"/>
    <property type="project" value="TreeGrafter"/>
</dbReference>
<feature type="compositionally biased region" description="Polar residues" evidence="1">
    <location>
        <begin position="813"/>
        <end position="837"/>
    </location>
</feature>
<sequence>MGPEDDFFNHGGHSLVATRIIGKLQAEYGIILRFIDIFRHPTARALTNVATRSAPAAPPPAAGEDAAKAQAAPLSLAQQSLRKAYAAFGHGGIFNLPFALRFPTPVDETVFGLAFGDLIRRHPVLRSHFRERDGQPLQEVVPVERLGDDRGFWTSAEAGDASRRTEAGHVFDLARELPLRLRFFREGDEQVLSMLFHHVVLDEWSLSLLMDQLGHAYRRRAAGLAPEWPDQPPGFHRFATAQRAAQADRAHLDHWLDHLRGAPRARPILGDAPGGRDPQGGWTRIDLPAEIARGLYATARRNTASLFATAYAAIGVALGRLGGIGDLVIGTSASGRNDPAWFDTVGYFTTMTAHRLALGAQDTPAALIAQVRDRVARSLPHSEIPLDQVAEALTGNPVTRLDEMFEVFIQIHARNRMNGAIALMDGSRVEYRQIDPDKAETLLGLQFEIVEDVAGETAGLRIMISHRADRYGPAKIRQITAAVQAMLAHFAQPQDDQPLAAGLADPSGAASAPPAWASRDRIGAADLQLARLADGGLAPVGTDDAQLVPGRHRPALGVHDALFAVGRRGKADQPLGHAEDLLQLAAQPGPDAPGAGRVQLGVTDLQQPQRAQIRPQPGLRIQPQQRQRRHQCGRRDAMAGDQVEADPGLGLGCDDHRSPGHQRAQKARTSHREIVHHRQHAQIAGVAVEPAGRHRHADIVEIFHVPARDQLGHVGRPARDLEAGHVLAIEPGGQRNIGAKQAVEGRCAPAVAQHHHMPDRRAPGLHPPGQPDHVMAVGLLHRQDRTGAGEIGELADLEVAMAGQGQHQDHPSRQSAKNSVTNSARLGNCTTTRWPLTSPSAASPPAKASASRCSRS</sequence>
<evidence type="ECO:0000313" key="4">
    <source>
        <dbReference type="Proteomes" id="UP000256794"/>
    </source>
</evidence>
<dbReference type="SUPFAM" id="SSF52777">
    <property type="entry name" value="CoA-dependent acyltransferases"/>
    <property type="match status" value="2"/>
</dbReference>
<dbReference type="InterPro" id="IPR036736">
    <property type="entry name" value="ACP-like_sf"/>
</dbReference>
<dbReference type="Proteomes" id="UP000256794">
    <property type="component" value="Unassembled WGS sequence"/>
</dbReference>
<evidence type="ECO:0000313" key="3">
    <source>
        <dbReference type="EMBL" id="REG43910.1"/>
    </source>
</evidence>
<dbReference type="Gene3D" id="1.10.1200.10">
    <property type="entry name" value="ACP-like"/>
    <property type="match status" value="1"/>
</dbReference>
<accession>A0AAQ0HGJ9</accession>
<dbReference type="Pfam" id="PF00550">
    <property type="entry name" value="PP-binding"/>
    <property type="match status" value="1"/>
</dbReference>
<dbReference type="GO" id="GO:0043041">
    <property type="term" value="P:amino acid activation for nonribosomal peptide biosynthetic process"/>
    <property type="evidence" value="ECO:0007669"/>
    <property type="project" value="TreeGrafter"/>
</dbReference>
<dbReference type="SUPFAM" id="SSF47336">
    <property type="entry name" value="ACP-like"/>
    <property type="match status" value="1"/>
</dbReference>
<dbReference type="PROSITE" id="PS50075">
    <property type="entry name" value="CARRIER"/>
    <property type="match status" value="1"/>
</dbReference>
<dbReference type="AlphaFoldDB" id="A0AAQ0HGJ9"/>
<feature type="compositionally biased region" description="Low complexity" evidence="1">
    <location>
        <begin position="838"/>
        <end position="856"/>
    </location>
</feature>
<name>A0AAQ0HGJ9_PARVE</name>
<feature type="domain" description="Carrier" evidence="2">
    <location>
        <begin position="1"/>
        <end position="54"/>
    </location>
</feature>
<organism evidence="3 4">
    <name type="scientific">Paracoccus versutus</name>
    <name type="common">Thiobacillus versutus</name>
    <dbReference type="NCBI Taxonomy" id="34007"/>
    <lineage>
        <taxon>Bacteria</taxon>
        <taxon>Pseudomonadati</taxon>
        <taxon>Pseudomonadota</taxon>
        <taxon>Alphaproteobacteria</taxon>
        <taxon>Rhodobacterales</taxon>
        <taxon>Paracoccaceae</taxon>
        <taxon>Paracoccus</taxon>
    </lineage>
</organism>